<keyword evidence="12 16" id="KW-0445">Lipid transport</keyword>
<evidence type="ECO:0000259" key="17">
    <source>
        <dbReference type="PROSITE" id="PS50191"/>
    </source>
</evidence>
<organism evidence="18 19">
    <name type="scientific">Wickerhamiella sorbophila</name>
    <dbReference type="NCBI Taxonomy" id="45607"/>
    <lineage>
        <taxon>Eukaryota</taxon>
        <taxon>Fungi</taxon>
        <taxon>Dikarya</taxon>
        <taxon>Ascomycota</taxon>
        <taxon>Saccharomycotina</taxon>
        <taxon>Dipodascomycetes</taxon>
        <taxon>Dipodascales</taxon>
        <taxon>Trichomonascaceae</taxon>
        <taxon>Wickerhamiella</taxon>
    </lineage>
</organism>
<dbReference type="Proteomes" id="UP000238350">
    <property type="component" value="Unassembled WGS sequence"/>
</dbReference>
<dbReference type="GO" id="GO:0008526">
    <property type="term" value="F:phosphatidylinositol transfer activity"/>
    <property type="evidence" value="ECO:0007669"/>
    <property type="project" value="UniProtKB-UniRule"/>
</dbReference>
<dbReference type="RefSeq" id="XP_024666379.1">
    <property type="nucleotide sequence ID" value="XM_024810611.1"/>
</dbReference>
<evidence type="ECO:0000256" key="10">
    <source>
        <dbReference type="ARBA" id="ARBA00022848"/>
    </source>
</evidence>
<dbReference type="GO" id="GO:0005789">
    <property type="term" value="C:endoplasmic reticulum membrane"/>
    <property type="evidence" value="ECO:0007669"/>
    <property type="project" value="UniProtKB-SubCell"/>
</dbReference>
<evidence type="ECO:0000256" key="16">
    <source>
        <dbReference type="RuleBase" id="RU367059"/>
    </source>
</evidence>
<evidence type="ECO:0000256" key="4">
    <source>
        <dbReference type="ARBA" id="ARBA00018320"/>
    </source>
</evidence>
<dbReference type="InterPro" id="IPR042938">
    <property type="entry name" value="Sfh5"/>
</dbReference>
<dbReference type="GO" id="GO:0046872">
    <property type="term" value="F:metal ion binding"/>
    <property type="evidence" value="ECO:0007669"/>
    <property type="project" value="UniProtKB-KW"/>
</dbReference>
<reference evidence="18 19" key="1">
    <citation type="submission" date="2017-04" db="EMBL/GenBank/DDBJ databases">
        <title>Genome sequencing of [Candida] sorbophila.</title>
        <authorList>
            <person name="Ahn J.O."/>
        </authorList>
    </citation>
    <scope>NUCLEOTIDE SEQUENCE [LARGE SCALE GENOMIC DNA]</scope>
    <source>
        <strain evidence="18 19">DS02</strain>
    </source>
</reference>
<comment type="caution">
    <text evidence="18">The sequence shown here is derived from an EMBL/GenBank/DDBJ whole genome shotgun (WGS) entry which is preliminary data.</text>
</comment>
<dbReference type="InterPro" id="IPR036273">
    <property type="entry name" value="CRAL/TRIO_N_dom_sf"/>
</dbReference>
<evidence type="ECO:0000256" key="9">
    <source>
        <dbReference type="ARBA" id="ARBA00022824"/>
    </source>
</evidence>
<dbReference type="EMBL" id="NDIQ01000022">
    <property type="protein sequence ID" value="PRT56434.1"/>
    <property type="molecule type" value="Genomic_DNA"/>
</dbReference>
<sequence length="283" mass="31786">MSTGNTAVYESLKKTLPKLIEQANYSELYGIDFSSNAEWTTAHEKVLHKFLVANKYELEPSKTQLLNTLKWRKEFKPLEAKDEVHSDDLQKLGIITKSPSGKIITWNLYGAIKNRQEVFGKLDAFLRWRVGLMERGISLLDLSSDEFGTMDQVHDYMDVSFLRMDRETKAASSKTIKLFQDYYPEFLSAKYFVNVPFLMTWVFTFAKAFMSKETADKMHVIGNGKDLRYDLGDWIPKAYGGRAESFASIAAEASSGDKPAASAEVVNNATTAAVAATEAPLNA</sequence>
<evidence type="ECO:0000256" key="6">
    <source>
        <dbReference type="ARBA" id="ARBA00022490"/>
    </source>
</evidence>
<gene>
    <name evidence="18" type="ORF">B9G98_04054</name>
</gene>
<dbReference type="Gene3D" id="3.40.525.10">
    <property type="entry name" value="CRAL-TRIO lipid binding domain"/>
    <property type="match status" value="1"/>
</dbReference>
<keyword evidence="9 16" id="KW-0256">Endoplasmic reticulum</keyword>
<evidence type="ECO:0000256" key="7">
    <source>
        <dbReference type="ARBA" id="ARBA00022617"/>
    </source>
</evidence>
<keyword evidence="11" id="KW-0408">Iron</keyword>
<name>A0A2T0FN74_9ASCO</name>
<dbReference type="GO" id="GO:0032541">
    <property type="term" value="C:cortical endoplasmic reticulum"/>
    <property type="evidence" value="ECO:0007669"/>
    <property type="project" value="TreeGrafter"/>
</dbReference>
<dbReference type="GeneID" id="36517802"/>
<dbReference type="Pfam" id="PF00650">
    <property type="entry name" value="CRAL_TRIO"/>
    <property type="match status" value="1"/>
</dbReference>
<evidence type="ECO:0000256" key="13">
    <source>
        <dbReference type="ARBA" id="ARBA00023136"/>
    </source>
</evidence>
<comment type="function">
    <text evidence="15">Non-classical phosphatidylinositol (PtdIns) transfer protein (PITP), which exhibits PtdIns-binding/transfer activity in the absence of detectable PtdCho-binding/transfer activity. Regulates PtdIns(4,5)P2 homeostasis at the plasma membrane. Heme-binding protein that may play a role in organic oxidant-induced stress responses.</text>
</comment>
<accession>A0A2T0FN74</accession>
<comment type="similarity">
    <text evidence="3 16">Belongs to the SFH5 family.</text>
</comment>
<dbReference type="GO" id="GO:0005829">
    <property type="term" value="C:cytosol"/>
    <property type="evidence" value="ECO:0007669"/>
    <property type="project" value="TreeGrafter"/>
</dbReference>
<dbReference type="GO" id="GO:0005886">
    <property type="term" value="C:plasma membrane"/>
    <property type="evidence" value="ECO:0007669"/>
    <property type="project" value="TreeGrafter"/>
</dbReference>
<keyword evidence="7" id="KW-0349">Heme</keyword>
<keyword evidence="6 16" id="KW-0963">Cytoplasm</keyword>
<evidence type="ECO:0000256" key="12">
    <source>
        <dbReference type="ARBA" id="ARBA00023055"/>
    </source>
</evidence>
<keyword evidence="5 16" id="KW-0813">Transport</keyword>
<dbReference type="PROSITE" id="PS50191">
    <property type="entry name" value="CRAL_TRIO"/>
    <property type="match status" value="1"/>
</dbReference>
<dbReference type="InterPro" id="IPR036865">
    <property type="entry name" value="CRAL-TRIO_dom_sf"/>
</dbReference>
<dbReference type="AlphaFoldDB" id="A0A2T0FN74"/>
<evidence type="ECO:0000313" key="19">
    <source>
        <dbReference type="Proteomes" id="UP000238350"/>
    </source>
</evidence>
<evidence type="ECO:0000256" key="3">
    <source>
        <dbReference type="ARBA" id="ARBA00006667"/>
    </source>
</evidence>
<dbReference type="CDD" id="cd00170">
    <property type="entry name" value="SEC14"/>
    <property type="match status" value="1"/>
</dbReference>
<evidence type="ECO:0000256" key="11">
    <source>
        <dbReference type="ARBA" id="ARBA00023004"/>
    </source>
</evidence>
<dbReference type="SMART" id="SM00516">
    <property type="entry name" value="SEC14"/>
    <property type="match status" value="1"/>
</dbReference>
<dbReference type="InterPro" id="IPR001251">
    <property type="entry name" value="CRAL-TRIO_dom"/>
</dbReference>
<proteinExistence type="inferred from homology"/>
<protein>
    <recommendedName>
        <fullName evidence="4 16">Phosphatidylinositol transfer protein SFH5</fullName>
        <shortName evidence="16">PITP SFH5</shortName>
    </recommendedName>
</protein>
<comment type="catalytic activity">
    <reaction evidence="14">
        <text>a 1,2-diacyl-sn-glycero-3-phospho-(1D-myo-inositol)(in) = a 1,2-diacyl-sn-glycero-3-phospho-(1D-myo-inositol)(out)</text>
        <dbReference type="Rhea" id="RHEA:38691"/>
        <dbReference type="ChEBI" id="CHEBI:57880"/>
    </reaction>
    <physiologicalReaction direction="left-to-right" evidence="14">
        <dbReference type="Rhea" id="RHEA:38692"/>
    </physiologicalReaction>
</comment>
<keyword evidence="19" id="KW-1185">Reference proteome</keyword>
<comment type="cofactor">
    <cofactor evidence="1">
        <name>heme b</name>
        <dbReference type="ChEBI" id="CHEBI:60344"/>
    </cofactor>
</comment>
<comment type="subcellular location">
    <subcellularLocation>
        <location evidence="16">Cytoplasm</location>
    </subcellularLocation>
    <subcellularLocation>
        <location evidence="2 16">Endoplasmic reticulum membrane</location>
        <topology evidence="2 16">Peripheral membrane protein</topology>
    </subcellularLocation>
    <subcellularLocation>
        <location evidence="16">Microsome membrane</location>
        <topology evidence="16">Peripheral membrane protein</topology>
    </subcellularLocation>
</comment>
<evidence type="ECO:0000256" key="15">
    <source>
        <dbReference type="ARBA" id="ARBA00024180"/>
    </source>
</evidence>
<dbReference type="SUPFAM" id="SSF52087">
    <property type="entry name" value="CRAL/TRIO domain"/>
    <property type="match status" value="1"/>
</dbReference>
<evidence type="ECO:0000313" key="18">
    <source>
        <dbReference type="EMBL" id="PRT56434.1"/>
    </source>
</evidence>
<feature type="domain" description="CRAL-TRIO" evidence="17">
    <location>
        <begin position="82"/>
        <end position="247"/>
    </location>
</feature>
<dbReference type="GO" id="GO:0017157">
    <property type="term" value="P:regulation of exocytosis"/>
    <property type="evidence" value="ECO:0007669"/>
    <property type="project" value="TreeGrafter"/>
</dbReference>
<dbReference type="GO" id="GO:0043001">
    <property type="term" value="P:Golgi to plasma membrane protein transport"/>
    <property type="evidence" value="ECO:0007669"/>
    <property type="project" value="TreeGrafter"/>
</dbReference>
<evidence type="ECO:0000256" key="8">
    <source>
        <dbReference type="ARBA" id="ARBA00022723"/>
    </source>
</evidence>
<dbReference type="PANTHER" id="PTHR47669">
    <property type="entry name" value="PHOSPHATIDYLINOSITOL TRANSFER PROTEIN SFH5"/>
    <property type="match status" value="1"/>
</dbReference>
<evidence type="ECO:0000256" key="5">
    <source>
        <dbReference type="ARBA" id="ARBA00022448"/>
    </source>
</evidence>
<evidence type="ECO:0000256" key="2">
    <source>
        <dbReference type="ARBA" id="ARBA00004406"/>
    </source>
</evidence>
<dbReference type="STRING" id="45607.A0A2T0FN74"/>
<dbReference type="PANTHER" id="PTHR47669:SF1">
    <property type="entry name" value="PHOSPHATIDYLINOSITOL TRANSFER PROTEIN SFH5"/>
    <property type="match status" value="1"/>
</dbReference>
<keyword evidence="13 16" id="KW-0472">Membrane</keyword>
<evidence type="ECO:0000256" key="1">
    <source>
        <dbReference type="ARBA" id="ARBA00001970"/>
    </source>
</evidence>
<keyword evidence="8" id="KW-0479">Metal-binding</keyword>
<evidence type="ECO:0000256" key="14">
    <source>
        <dbReference type="ARBA" id="ARBA00024146"/>
    </source>
</evidence>
<dbReference type="SUPFAM" id="SSF46938">
    <property type="entry name" value="CRAL/TRIO N-terminal domain"/>
    <property type="match status" value="1"/>
</dbReference>
<dbReference type="OrthoDB" id="75724at2759"/>
<keyword evidence="10 16" id="KW-0492">Microsome</keyword>